<dbReference type="EMBL" id="JBHSNO010000001">
    <property type="protein sequence ID" value="MFC5587348.1"/>
    <property type="molecule type" value="Genomic_DNA"/>
</dbReference>
<dbReference type="InterPro" id="IPR020845">
    <property type="entry name" value="AMP-binding_CS"/>
</dbReference>
<feature type="domain" description="AMP-dependent synthetase/ligase" evidence="3">
    <location>
        <begin position="15"/>
        <end position="371"/>
    </location>
</feature>
<dbReference type="Pfam" id="PF13193">
    <property type="entry name" value="AMP-binding_C"/>
    <property type="match status" value="1"/>
</dbReference>
<evidence type="ECO:0000256" key="1">
    <source>
        <dbReference type="ARBA" id="ARBA00006432"/>
    </source>
</evidence>
<feature type="domain" description="AMP-binding enzyme C-terminal" evidence="4">
    <location>
        <begin position="422"/>
        <end position="497"/>
    </location>
</feature>
<evidence type="ECO:0000256" key="2">
    <source>
        <dbReference type="ARBA" id="ARBA00022598"/>
    </source>
</evidence>
<proteinExistence type="inferred from homology"/>
<protein>
    <submittedName>
        <fullName evidence="5">Class I adenylate-forming enzyme family protein</fullName>
    </submittedName>
</protein>
<evidence type="ECO:0000313" key="5">
    <source>
        <dbReference type="EMBL" id="MFC5587348.1"/>
    </source>
</evidence>
<accession>A0ABW0TF28</accession>
<dbReference type="NCBIfam" id="NF004837">
    <property type="entry name" value="PRK06187.1"/>
    <property type="match status" value="1"/>
</dbReference>
<evidence type="ECO:0000313" key="6">
    <source>
        <dbReference type="Proteomes" id="UP001596109"/>
    </source>
</evidence>
<dbReference type="Pfam" id="PF00501">
    <property type="entry name" value="AMP-binding"/>
    <property type="match status" value="1"/>
</dbReference>
<dbReference type="InterPro" id="IPR042099">
    <property type="entry name" value="ANL_N_sf"/>
</dbReference>
<dbReference type="Gene3D" id="3.30.300.30">
    <property type="match status" value="1"/>
</dbReference>
<dbReference type="SUPFAM" id="SSF56801">
    <property type="entry name" value="Acetyl-CoA synthetase-like"/>
    <property type="match status" value="1"/>
</dbReference>
<dbReference type="PANTHER" id="PTHR43201">
    <property type="entry name" value="ACYL-COA SYNTHETASE"/>
    <property type="match status" value="1"/>
</dbReference>
<gene>
    <name evidence="5" type="ORF">ACFPRA_00305</name>
</gene>
<keyword evidence="6" id="KW-1185">Reference proteome</keyword>
<dbReference type="Gene3D" id="3.40.50.12780">
    <property type="entry name" value="N-terminal domain of ligase-like"/>
    <property type="match status" value="1"/>
</dbReference>
<dbReference type="InterPro" id="IPR045851">
    <property type="entry name" value="AMP-bd_C_sf"/>
</dbReference>
<evidence type="ECO:0000259" key="3">
    <source>
        <dbReference type="Pfam" id="PF00501"/>
    </source>
</evidence>
<keyword evidence="2" id="KW-0436">Ligase</keyword>
<dbReference type="PROSITE" id="PS00455">
    <property type="entry name" value="AMP_BINDING"/>
    <property type="match status" value="1"/>
</dbReference>
<evidence type="ECO:0000259" key="4">
    <source>
        <dbReference type="Pfam" id="PF13193"/>
    </source>
</evidence>
<dbReference type="InterPro" id="IPR025110">
    <property type="entry name" value="AMP-bd_C"/>
</dbReference>
<comment type="caution">
    <text evidence="5">The sequence shown here is derived from an EMBL/GenBank/DDBJ whole genome shotgun (WGS) entry which is preliminary data.</text>
</comment>
<dbReference type="PANTHER" id="PTHR43201:SF5">
    <property type="entry name" value="MEDIUM-CHAIN ACYL-COA LIGASE ACSF2, MITOCHONDRIAL"/>
    <property type="match status" value="1"/>
</dbReference>
<dbReference type="InterPro" id="IPR000873">
    <property type="entry name" value="AMP-dep_synth/lig_dom"/>
</dbReference>
<reference evidence="6" key="1">
    <citation type="journal article" date="2019" name="Int. J. Syst. Evol. Microbiol.">
        <title>The Global Catalogue of Microorganisms (GCM) 10K type strain sequencing project: providing services to taxonomists for standard genome sequencing and annotation.</title>
        <authorList>
            <consortium name="The Broad Institute Genomics Platform"/>
            <consortium name="The Broad Institute Genome Sequencing Center for Infectious Disease"/>
            <person name="Wu L."/>
            <person name="Ma J."/>
        </authorList>
    </citation>
    <scope>NUCLEOTIDE SEQUENCE [LARGE SCALE GENOMIC DNA]</scope>
    <source>
        <strain evidence="6">CGMCC 4.1434</strain>
    </source>
</reference>
<comment type="similarity">
    <text evidence="1">Belongs to the ATP-dependent AMP-binding enzyme family.</text>
</comment>
<sequence>MANLKTNPNVSDTLKATANRLPNREAIYDESRRMTYGELDQEVTNLAKGLIRIGVASGDRVAVALTNSCEYVTAFFAISRVGAVLIPLNPFFSKEESAYILQQAGAKALFCDAESYYSELRQEIETLSTIISVRFQAADYMNYAELLVGHKSEEVRIAPTEDLFAIMFTSGTTGRPKGAMLTHENVLFSAMAGSNRMKCTEEDAFLIPNPLFHVMGVTFILRATYCGGKLVIMQKYSVKNALALIESEKVTVHPGVPTMFILELNSPDFDSYDLSSLRTGEMAAAPCPVEIVKQIRSKMNCNVLVAYGSTETAATLTMTGFDDDDTLRSETVGRPVHGVEVKVVDDHRKECAVGVVGELVCKGPGVTKGYYKMPEETAKAIDHEGWFYTGDMATIDENGYVRIVGRKKELIIRGGYNIYPRELEEALYQHPAIADAAVIGLPDELFGELTCACVVLKEDITTTEEELLGYMKERFVKYKVPDKFIILDKLPITASGKISKLKLKEQLDNNISITS</sequence>
<name>A0ABW0TF28_9BACL</name>
<dbReference type="Proteomes" id="UP001596109">
    <property type="component" value="Unassembled WGS sequence"/>
</dbReference>
<dbReference type="RefSeq" id="WP_381429281.1">
    <property type="nucleotide sequence ID" value="NZ_JBHSNO010000001.1"/>
</dbReference>
<organism evidence="5 6">
    <name type="scientific">Sporosarcina soli</name>
    <dbReference type="NCBI Taxonomy" id="334736"/>
    <lineage>
        <taxon>Bacteria</taxon>
        <taxon>Bacillati</taxon>
        <taxon>Bacillota</taxon>
        <taxon>Bacilli</taxon>
        <taxon>Bacillales</taxon>
        <taxon>Caryophanaceae</taxon>
        <taxon>Sporosarcina</taxon>
    </lineage>
</organism>